<protein>
    <recommendedName>
        <fullName evidence="12">ATP synthase complex subunit 8</fullName>
    </recommendedName>
</protein>
<evidence type="ECO:0000313" key="14">
    <source>
        <dbReference type="EMBL" id="AXI98834.1"/>
    </source>
</evidence>
<geneLocation type="mitochondrion" evidence="14"/>
<keyword evidence="6 12" id="KW-0812">Transmembrane</keyword>
<evidence type="ECO:0000256" key="10">
    <source>
        <dbReference type="ARBA" id="ARBA00023128"/>
    </source>
</evidence>
<evidence type="ECO:0000256" key="12">
    <source>
        <dbReference type="RuleBase" id="RU003661"/>
    </source>
</evidence>
<evidence type="ECO:0000256" key="9">
    <source>
        <dbReference type="ARBA" id="ARBA00023065"/>
    </source>
</evidence>
<dbReference type="GO" id="GO:0031966">
    <property type="term" value="C:mitochondrial membrane"/>
    <property type="evidence" value="ECO:0007669"/>
    <property type="project" value="UniProtKB-SubCell"/>
</dbReference>
<evidence type="ECO:0000256" key="1">
    <source>
        <dbReference type="ARBA" id="ARBA00004304"/>
    </source>
</evidence>
<dbReference type="AlphaFoldDB" id="A0A345UEE8"/>
<evidence type="ECO:0000256" key="6">
    <source>
        <dbReference type="ARBA" id="ARBA00022692"/>
    </source>
</evidence>
<comment type="similarity">
    <text evidence="2 12">Belongs to the ATPase protein 8 family.</text>
</comment>
<keyword evidence="8 13" id="KW-1133">Transmembrane helix</keyword>
<evidence type="ECO:0000256" key="5">
    <source>
        <dbReference type="ARBA" id="ARBA00022547"/>
    </source>
</evidence>
<keyword evidence="5 12" id="KW-0138">CF(0)</keyword>
<comment type="subunit">
    <text evidence="3">F-type ATPases have 2 components, CF(1) - the catalytic core - and CF(0) - the membrane proton channel.</text>
</comment>
<dbReference type="InterPro" id="IPR001421">
    <property type="entry name" value="ATP8_metazoa"/>
</dbReference>
<dbReference type="GO" id="GO:0015986">
    <property type="term" value="P:proton motive force-driven ATP synthesis"/>
    <property type="evidence" value="ECO:0007669"/>
    <property type="project" value="InterPro"/>
</dbReference>
<accession>A0A345UEE8</accession>
<keyword evidence="11 13" id="KW-0472">Membrane</keyword>
<proteinExistence type="inferred from homology"/>
<evidence type="ECO:0000256" key="4">
    <source>
        <dbReference type="ARBA" id="ARBA00022448"/>
    </source>
</evidence>
<dbReference type="Pfam" id="PF00895">
    <property type="entry name" value="ATP-synt_8"/>
    <property type="match status" value="1"/>
</dbReference>
<dbReference type="EMBL" id="MH592147">
    <property type="protein sequence ID" value="AXI98834.1"/>
    <property type="molecule type" value="Genomic_DNA"/>
</dbReference>
<organism evidence="14">
    <name type="scientific">Pseudoniphargus unisexualis</name>
    <dbReference type="NCBI Taxonomy" id="2211537"/>
    <lineage>
        <taxon>Eukaryota</taxon>
        <taxon>Metazoa</taxon>
        <taxon>Ecdysozoa</taxon>
        <taxon>Arthropoda</taxon>
        <taxon>Crustacea</taxon>
        <taxon>Multicrustacea</taxon>
        <taxon>Malacostraca</taxon>
        <taxon>Eumalacostraca</taxon>
        <taxon>Peracarida</taxon>
        <taxon>Amphipoda</taxon>
        <taxon>Senticaudata</taxon>
        <taxon>Gammarida</taxon>
        <taxon>Crangonyctidira</taxon>
        <taxon>Allocrangonyctoidea</taxon>
        <taxon>Allocrangonyctidae</taxon>
        <taxon>Pseudoniphargus</taxon>
    </lineage>
</organism>
<keyword evidence="7 12" id="KW-0375">Hydrogen ion transport</keyword>
<name>A0A345UEE8_9CRUS</name>
<keyword evidence="9 12" id="KW-0406">Ion transport</keyword>
<evidence type="ECO:0000256" key="3">
    <source>
        <dbReference type="ARBA" id="ARBA00011291"/>
    </source>
</evidence>
<sequence>MPQMAPSLWSLMLILLAVSLFFLMCYLYFLLNKMNQQLISTKTDTQVYDWKW</sequence>
<gene>
    <name evidence="14" type="primary">atp8</name>
</gene>
<evidence type="ECO:0000256" key="11">
    <source>
        <dbReference type="ARBA" id="ARBA00023136"/>
    </source>
</evidence>
<evidence type="ECO:0000256" key="7">
    <source>
        <dbReference type="ARBA" id="ARBA00022781"/>
    </source>
</evidence>
<evidence type="ECO:0000256" key="13">
    <source>
        <dbReference type="SAM" id="Phobius"/>
    </source>
</evidence>
<keyword evidence="4 12" id="KW-0813">Transport</keyword>
<dbReference type="GO" id="GO:0015078">
    <property type="term" value="F:proton transmembrane transporter activity"/>
    <property type="evidence" value="ECO:0007669"/>
    <property type="project" value="InterPro"/>
</dbReference>
<feature type="transmembrane region" description="Helical" evidence="13">
    <location>
        <begin position="6"/>
        <end position="31"/>
    </location>
</feature>
<evidence type="ECO:0000256" key="8">
    <source>
        <dbReference type="ARBA" id="ARBA00022989"/>
    </source>
</evidence>
<comment type="subcellular location">
    <subcellularLocation>
        <location evidence="1 12">Mitochondrion membrane</location>
        <topology evidence="1 12">Single-pass membrane protein</topology>
    </subcellularLocation>
</comment>
<dbReference type="GO" id="GO:0045259">
    <property type="term" value="C:proton-transporting ATP synthase complex"/>
    <property type="evidence" value="ECO:0007669"/>
    <property type="project" value="UniProtKB-KW"/>
</dbReference>
<keyword evidence="10 12" id="KW-0496">Mitochondrion</keyword>
<evidence type="ECO:0000256" key="2">
    <source>
        <dbReference type="ARBA" id="ARBA00008892"/>
    </source>
</evidence>
<reference evidence="14" key="1">
    <citation type="journal article" date="2018" name="Mol. Phylogenet. Evol.">
        <title>Species delimitation and mitogenome phylogenetics in the subterranean genus Pseudoniphargus (Crustacea: Amphipoda).</title>
        <authorList>
            <person name="Stokkan M."/>
            <person name="Jurado-Rivera J.A."/>
            <person name="Oromi P."/>
            <person name="Juan C."/>
            <person name="Jaume D."/>
            <person name="Pons J."/>
        </authorList>
    </citation>
    <scope>NUCLEOTIDE SEQUENCE</scope>
</reference>